<dbReference type="InterPro" id="IPR000237">
    <property type="entry name" value="GRIP_dom"/>
</dbReference>
<keyword evidence="3" id="KW-0653">Protein transport</keyword>
<feature type="compositionally biased region" description="Acidic residues" evidence="11">
    <location>
        <begin position="436"/>
        <end position="449"/>
    </location>
</feature>
<dbReference type="Pfam" id="PF01465">
    <property type="entry name" value="GRIP"/>
    <property type="match status" value="1"/>
</dbReference>
<keyword evidence="6" id="KW-0576">Peroxisome</keyword>
<dbReference type="GO" id="GO:0016560">
    <property type="term" value="P:protein import into peroxisome matrix, docking"/>
    <property type="evidence" value="ECO:0007669"/>
    <property type="project" value="InterPro"/>
</dbReference>
<gene>
    <name evidence="13" type="ORF">MYCIT1_LOCUS31051</name>
</gene>
<evidence type="ECO:0000256" key="9">
    <source>
        <dbReference type="ARBA" id="ARBA00046271"/>
    </source>
</evidence>
<comment type="subcellular location">
    <subcellularLocation>
        <location evidence="9">Peroxisome membrane</location>
    </subcellularLocation>
</comment>
<proteinExistence type="inferred from homology"/>
<feature type="compositionally biased region" description="Low complexity" evidence="11">
    <location>
        <begin position="425"/>
        <end position="435"/>
    </location>
</feature>
<sequence length="1082" mass="120732">MASPSPQDRQELIRNAVVFLNDSTAWSPLAQRIQFLEAKGLTAQEIDIAIRQATNGPSYPATYNGPFSYMGQPPPYRWDWRDYFIAAVVSGTVTYGAVSLFKKYLLPHLQPPTSTAYEEDRDALTAQFDAAEALLKELQAESAAVRSSVEAQKQQIDETTKNVNGMVQEVRNNEAKTRDEMREIRDEINSIRDMLPKARPRWHLRACYLTLFNCVMFSSLVQNLAQVAPHVRSSSESGHPERPASPSGKPRDGHSPSSTGTLAESALSNLRKTLVQQRGPEKAQSPPPRAKSKLEDRLRASFAIGEASSETTPATSARVSPAPAPPEAEEQVRMSSPETVTTHPLSPTSTPLPESRISSPISLNEPTPFAIIAPHSHAVDPLLVQPVDNITAETVSPRPQAPSSEDPVAALEIELEAQTALTEMSSAPPLSSASLDSDEVPEADASIEESTDRAVEHQSTAPDSPAMDLPTPSVAHATDVEALQQRLRLVEQRFSDVSTSFKRLRAEKAAADAVLQEHTPLETIGDSQGLQDFIRNLKQKSELSAEEIGRLNGKLQTQEERVEELRDTHRLESASQSSQIDKLKLQLEESEALLQASQGSISKGDENFAAQKTEIEKLAAEVEQLTRVTKEEEEKRVKAISLLKTVRQKLVKAEKERDDLQREMQALREKEKTETEKAQIDKAKLHAEIAAITADKDKAMAGLRLQFEKDLSAAKERHEKELASVRAQFELDAVTSKSTHTKETSTLNAQIAHLEQSTRHLTNDKNNFFEQLQLRQAELESSQSHLDSLQSQNTELQYQLRETEERLSLLSDELADARRQPDVRPIEPSGSTEDVAQLLSASQAKYETRILDLQKQLAVAEKERNESEGQWSRKLREKVRENDEIRQALGSTVKNKELDEDLAEQLKTQIKRLQDELTVQQIKAADMRMQLQSRENLQENSKAQGEETLIKIQSLEALVEEAKLRESQLRTTNKTLREEIRKVQSSAALLERQRNPGVGYWTTRNESSGGASEGRTSISNSDSRPGSPAPASKNEEEVNLEYLRNVILQFLEHKEMRPHLVKVLGIILHFTPQETRRLIAKI</sequence>
<evidence type="ECO:0000256" key="10">
    <source>
        <dbReference type="SAM" id="Coils"/>
    </source>
</evidence>
<feature type="region of interest" description="Disordered" evidence="11">
    <location>
        <begin position="423"/>
        <end position="472"/>
    </location>
</feature>
<dbReference type="GO" id="GO:0005778">
    <property type="term" value="C:peroxisomal membrane"/>
    <property type="evidence" value="ECO:0007669"/>
    <property type="project" value="UniProtKB-SubCell"/>
</dbReference>
<feature type="compositionally biased region" description="Polar residues" evidence="11">
    <location>
        <begin position="1002"/>
        <end position="1024"/>
    </location>
</feature>
<dbReference type="AlphaFoldDB" id="A0AAD2K7F7"/>
<feature type="coiled-coil region" evidence="10">
    <location>
        <begin position="786"/>
        <end position="870"/>
    </location>
</feature>
<feature type="compositionally biased region" description="Low complexity" evidence="11">
    <location>
        <begin position="341"/>
        <end position="353"/>
    </location>
</feature>
<dbReference type="InterPro" id="IPR036388">
    <property type="entry name" value="WH-like_DNA-bd_sf"/>
</dbReference>
<organism evidence="13 14">
    <name type="scientific">Mycena citricolor</name>
    <dbReference type="NCBI Taxonomy" id="2018698"/>
    <lineage>
        <taxon>Eukaryota</taxon>
        <taxon>Fungi</taxon>
        <taxon>Dikarya</taxon>
        <taxon>Basidiomycota</taxon>
        <taxon>Agaricomycotina</taxon>
        <taxon>Agaricomycetes</taxon>
        <taxon>Agaricomycetidae</taxon>
        <taxon>Agaricales</taxon>
        <taxon>Marasmiineae</taxon>
        <taxon>Mycenaceae</taxon>
        <taxon>Mycena</taxon>
    </lineage>
</organism>
<evidence type="ECO:0000256" key="2">
    <source>
        <dbReference type="ARBA" id="ARBA00022448"/>
    </source>
</evidence>
<dbReference type="InterPro" id="IPR006785">
    <property type="entry name" value="Pex14_N"/>
</dbReference>
<protein>
    <recommendedName>
        <fullName evidence="7">Peroxisomal membrane protein PEX14</fullName>
    </recommendedName>
    <alternativeName>
        <fullName evidence="8">Peroxin-14</fullName>
    </alternativeName>
</protein>
<feature type="coiled-coil region" evidence="10">
    <location>
        <begin position="548"/>
        <end position="677"/>
    </location>
</feature>
<dbReference type="Pfam" id="PF04695">
    <property type="entry name" value="Pex14_N"/>
    <property type="match status" value="1"/>
</dbReference>
<evidence type="ECO:0000256" key="7">
    <source>
        <dbReference type="ARBA" id="ARBA00029502"/>
    </source>
</evidence>
<dbReference type="Gene3D" id="1.10.220.60">
    <property type="entry name" value="GRIP domain"/>
    <property type="match status" value="1"/>
</dbReference>
<dbReference type="EMBL" id="CAVNYO010000440">
    <property type="protein sequence ID" value="CAK5280554.1"/>
    <property type="molecule type" value="Genomic_DNA"/>
</dbReference>
<comment type="similarity">
    <text evidence="1">Belongs to the peroxin-14 family.</text>
</comment>
<feature type="region of interest" description="Disordered" evidence="11">
    <location>
        <begin position="231"/>
        <end position="261"/>
    </location>
</feature>
<evidence type="ECO:0000256" key="4">
    <source>
        <dbReference type="ARBA" id="ARBA00023010"/>
    </source>
</evidence>
<evidence type="ECO:0000259" key="12">
    <source>
        <dbReference type="PROSITE" id="PS50913"/>
    </source>
</evidence>
<comment type="caution">
    <text evidence="13">The sequence shown here is derived from an EMBL/GenBank/DDBJ whole genome shotgun (WGS) entry which is preliminary data.</text>
</comment>
<feature type="domain" description="GRIP" evidence="12">
    <location>
        <begin position="1033"/>
        <end position="1081"/>
    </location>
</feature>
<reference evidence="13" key="1">
    <citation type="submission" date="2023-11" db="EMBL/GenBank/DDBJ databases">
        <authorList>
            <person name="De Vega J J."/>
            <person name="De Vega J J."/>
        </authorList>
    </citation>
    <scope>NUCLEOTIDE SEQUENCE</scope>
</reference>
<keyword evidence="5" id="KW-0472">Membrane</keyword>
<name>A0AAD2K7F7_9AGAR</name>
<evidence type="ECO:0000256" key="1">
    <source>
        <dbReference type="ARBA" id="ARBA00005443"/>
    </source>
</evidence>
<evidence type="ECO:0000256" key="11">
    <source>
        <dbReference type="SAM" id="MobiDB-lite"/>
    </source>
</evidence>
<evidence type="ECO:0000256" key="5">
    <source>
        <dbReference type="ARBA" id="ARBA00023136"/>
    </source>
</evidence>
<evidence type="ECO:0000256" key="3">
    <source>
        <dbReference type="ARBA" id="ARBA00022927"/>
    </source>
</evidence>
<accession>A0AAD2K7F7</accession>
<feature type="coiled-coil region" evidence="10">
    <location>
        <begin position="896"/>
        <end position="993"/>
    </location>
</feature>
<feature type="region of interest" description="Disordered" evidence="11">
    <location>
        <begin position="994"/>
        <end position="1035"/>
    </location>
</feature>
<feature type="compositionally biased region" description="Low complexity" evidence="11">
    <location>
        <begin position="311"/>
        <end position="321"/>
    </location>
</feature>
<evidence type="ECO:0000256" key="8">
    <source>
        <dbReference type="ARBA" id="ARBA00029691"/>
    </source>
</evidence>
<keyword evidence="2" id="KW-0813">Transport</keyword>
<feature type="region of interest" description="Disordered" evidence="11">
    <location>
        <begin position="274"/>
        <end position="356"/>
    </location>
</feature>
<dbReference type="PANTHER" id="PTHR23058">
    <property type="entry name" value="PEROXISOMAL MEMBRANE PROTEIN PEX14"/>
    <property type="match status" value="1"/>
</dbReference>
<dbReference type="GO" id="GO:1990429">
    <property type="term" value="C:peroxisomal importomer complex"/>
    <property type="evidence" value="ECO:0007669"/>
    <property type="project" value="TreeGrafter"/>
</dbReference>
<dbReference type="Proteomes" id="UP001295794">
    <property type="component" value="Unassembled WGS sequence"/>
</dbReference>
<keyword evidence="14" id="KW-1185">Reference proteome</keyword>
<dbReference type="InterPro" id="IPR025655">
    <property type="entry name" value="PEX14"/>
</dbReference>
<keyword evidence="4" id="KW-0811">Translocation</keyword>
<evidence type="ECO:0000256" key="6">
    <source>
        <dbReference type="ARBA" id="ARBA00023140"/>
    </source>
</evidence>
<dbReference type="PANTHER" id="PTHR23058:SF0">
    <property type="entry name" value="PEROXISOMAL MEMBRANE PROTEIN PEX14"/>
    <property type="match status" value="1"/>
</dbReference>
<dbReference type="GO" id="GO:0005102">
    <property type="term" value="F:signaling receptor binding"/>
    <property type="evidence" value="ECO:0007669"/>
    <property type="project" value="TreeGrafter"/>
</dbReference>
<keyword evidence="10" id="KW-0175">Coiled coil</keyword>
<evidence type="ECO:0000313" key="13">
    <source>
        <dbReference type="EMBL" id="CAK5280554.1"/>
    </source>
</evidence>
<dbReference type="PROSITE" id="PS50913">
    <property type="entry name" value="GRIP"/>
    <property type="match status" value="1"/>
</dbReference>
<dbReference type="SMART" id="SM00755">
    <property type="entry name" value="Grip"/>
    <property type="match status" value="1"/>
</dbReference>
<dbReference type="Gene3D" id="1.10.10.10">
    <property type="entry name" value="Winged helix-like DNA-binding domain superfamily/Winged helix DNA-binding domain"/>
    <property type="match status" value="1"/>
</dbReference>
<evidence type="ECO:0000313" key="14">
    <source>
        <dbReference type="Proteomes" id="UP001295794"/>
    </source>
</evidence>
<feature type="coiled-coil region" evidence="10">
    <location>
        <begin position="121"/>
        <end position="187"/>
    </location>
</feature>